<reference evidence="1 2" key="1">
    <citation type="submission" date="2015-09" db="EMBL/GenBank/DDBJ databases">
        <authorList>
            <consortium name="Pathogen Informatics"/>
        </authorList>
    </citation>
    <scope>NUCLEOTIDE SEQUENCE [LARGE SCALE GENOMIC DNA]</scope>
    <source>
        <strain evidence="1 2">2789STDY5608822</strain>
    </source>
</reference>
<sequence length="44" mass="4779">MGTTLFPIMGEPLLTGVRTEALPYLSTGAFPYMPTEALPYMVLS</sequence>
<dbReference type="AlphaFoldDB" id="A0A8D9P3B8"/>
<organism evidence="1 2">
    <name type="scientific">Parabacteroides distasonis</name>
    <dbReference type="NCBI Taxonomy" id="823"/>
    <lineage>
        <taxon>Bacteria</taxon>
        <taxon>Pseudomonadati</taxon>
        <taxon>Bacteroidota</taxon>
        <taxon>Bacteroidia</taxon>
        <taxon>Bacteroidales</taxon>
        <taxon>Tannerellaceae</taxon>
        <taxon>Parabacteroides</taxon>
    </lineage>
</organism>
<dbReference type="Proteomes" id="UP000095455">
    <property type="component" value="Unassembled WGS sequence"/>
</dbReference>
<proteinExistence type="predicted"/>
<accession>A0A8D9P3B8</accession>
<evidence type="ECO:0000313" key="1">
    <source>
        <dbReference type="EMBL" id="CUO54560.1"/>
    </source>
</evidence>
<name>A0A8D9P3B8_PARDI</name>
<protein>
    <submittedName>
        <fullName evidence="1">Uncharacterized protein</fullName>
    </submittedName>
</protein>
<comment type="caution">
    <text evidence="1">The sequence shown here is derived from an EMBL/GenBank/DDBJ whole genome shotgun (WGS) entry which is preliminary data.</text>
</comment>
<evidence type="ECO:0000313" key="2">
    <source>
        <dbReference type="Proteomes" id="UP000095455"/>
    </source>
</evidence>
<gene>
    <name evidence="1" type="ORF">ERS852380_02554</name>
</gene>
<dbReference type="EMBL" id="CYYK01000008">
    <property type="protein sequence ID" value="CUO54560.1"/>
    <property type="molecule type" value="Genomic_DNA"/>
</dbReference>